<dbReference type="EMBL" id="BMLG01000007">
    <property type="protein sequence ID" value="GGM31661.1"/>
    <property type="molecule type" value="Genomic_DNA"/>
</dbReference>
<dbReference type="GO" id="GO:0009073">
    <property type="term" value="P:aromatic amino acid family biosynthetic process"/>
    <property type="evidence" value="ECO:0007669"/>
    <property type="project" value="UniProtKB-KW"/>
</dbReference>
<evidence type="ECO:0000256" key="7">
    <source>
        <dbReference type="ARBA" id="ARBA00022777"/>
    </source>
</evidence>
<comment type="similarity">
    <text evidence="2 11">Belongs to the shikimate kinase family.</text>
</comment>
<dbReference type="GO" id="GO:0005829">
    <property type="term" value="C:cytosol"/>
    <property type="evidence" value="ECO:0007669"/>
    <property type="project" value="TreeGrafter"/>
</dbReference>
<protein>
    <recommendedName>
        <fullName evidence="3 11">Shikimate kinase</fullName>
        <shortName evidence="11">SK</shortName>
        <ecNumber evidence="3 11">2.7.1.71</ecNumber>
    </recommendedName>
</protein>
<feature type="binding site" evidence="11">
    <location>
        <position position="15"/>
    </location>
    <ligand>
        <name>Mg(2+)</name>
        <dbReference type="ChEBI" id="CHEBI:18420"/>
    </ligand>
</feature>
<dbReference type="RefSeq" id="WP_117154305.1">
    <property type="nucleotide sequence ID" value="NZ_BMLG01000007.1"/>
</dbReference>
<comment type="catalytic activity">
    <reaction evidence="10 11">
        <text>shikimate + ATP = 3-phosphoshikimate + ADP + H(+)</text>
        <dbReference type="Rhea" id="RHEA:13121"/>
        <dbReference type="ChEBI" id="CHEBI:15378"/>
        <dbReference type="ChEBI" id="CHEBI:30616"/>
        <dbReference type="ChEBI" id="CHEBI:36208"/>
        <dbReference type="ChEBI" id="CHEBI:145989"/>
        <dbReference type="ChEBI" id="CHEBI:456216"/>
        <dbReference type="EC" id="2.7.1.71"/>
    </reaction>
</comment>
<accession>A0A917WTU0</accession>
<keyword evidence="13" id="KW-1185">Reference proteome</keyword>
<feature type="binding site" evidence="11">
    <location>
        <position position="78"/>
    </location>
    <ligand>
        <name>substrate</name>
    </ligand>
</feature>
<dbReference type="GO" id="GO:0005524">
    <property type="term" value="F:ATP binding"/>
    <property type="evidence" value="ECO:0007669"/>
    <property type="project" value="UniProtKB-UniRule"/>
</dbReference>
<keyword evidence="4 11" id="KW-0028">Amino-acid biosynthesis</keyword>
<feature type="binding site" evidence="11">
    <location>
        <position position="115"/>
    </location>
    <ligand>
        <name>ATP</name>
        <dbReference type="ChEBI" id="CHEBI:30616"/>
    </ligand>
</feature>
<dbReference type="GO" id="GO:0004765">
    <property type="term" value="F:shikimate kinase activity"/>
    <property type="evidence" value="ECO:0007669"/>
    <property type="project" value="UniProtKB-UniRule"/>
</dbReference>
<comment type="cofactor">
    <cofactor evidence="11">
        <name>Mg(2+)</name>
        <dbReference type="ChEBI" id="CHEBI:18420"/>
    </cofactor>
    <text evidence="11">Binds 1 Mg(2+) ion per subunit.</text>
</comment>
<dbReference type="SUPFAM" id="SSF52540">
    <property type="entry name" value="P-loop containing nucleoside triphosphate hydrolases"/>
    <property type="match status" value="1"/>
</dbReference>
<evidence type="ECO:0000313" key="12">
    <source>
        <dbReference type="EMBL" id="GGM31661.1"/>
    </source>
</evidence>
<dbReference type="HAMAP" id="MF_00109">
    <property type="entry name" value="Shikimate_kinase"/>
    <property type="match status" value="1"/>
</dbReference>
<evidence type="ECO:0000256" key="11">
    <source>
        <dbReference type="HAMAP-Rule" id="MF_00109"/>
    </source>
</evidence>
<dbReference type="CDD" id="cd00464">
    <property type="entry name" value="SK"/>
    <property type="match status" value="1"/>
</dbReference>
<evidence type="ECO:0000256" key="3">
    <source>
        <dbReference type="ARBA" id="ARBA00012154"/>
    </source>
</evidence>
<name>A0A917WTU0_9BACI</name>
<dbReference type="InterPro" id="IPR023000">
    <property type="entry name" value="Shikimate_kinase_CS"/>
</dbReference>
<sequence>MDSIYLIGFMGSGKTTVAKWLAEKLQLPLQDTDDMVEQAYGMKISDIFEAYGEETFRTFESQVLTQTKTKDCIVSTGGGIIERDINVNWLQNKQVIYLQTSWDVIFNRLKNDATRPIWSDQKKDKQALLRKRESTYLQVATYTVPTDGKTVEQIGSDILDLIYING</sequence>
<dbReference type="GO" id="GO:0008652">
    <property type="term" value="P:amino acid biosynthetic process"/>
    <property type="evidence" value="ECO:0007669"/>
    <property type="project" value="UniProtKB-KW"/>
</dbReference>
<evidence type="ECO:0000256" key="5">
    <source>
        <dbReference type="ARBA" id="ARBA00022679"/>
    </source>
</evidence>
<comment type="subcellular location">
    <subcellularLocation>
        <location evidence="11">Cytoplasm</location>
    </subcellularLocation>
</comment>
<feature type="binding site" evidence="11">
    <location>
        <begin position="11"/>
        <end position="16"/>
    </location>
    <ligand>
        <name>ATP</name>
        <dbReference type="ChEBI" id="CHEBI:30616"/>
    </ligand>
</feature>
<dbReference type="InterPro" id="IPR031322">
    <property type="entry name" value="Shikimate/glucono_kinase"/>
</dbReference>
<feature type="binding site" evidence="11">
    <location>
        <position position="57"/>
    </location>
    <ligand>
        <name>substrate</name>
    </ligand>
</feature>
<dbReference type="InterPro" id="IPR027417">
    <property type="entry name" value="P-loop_NTPase"/>
</dbReference>
<keyword evidence="6 11" id="KW-0547">Nucleotide-binding</keyword>
<dbReference type="PANTHER" id="PTHR21087:SF16">
    <property type="entry name" value="SHIKIMATE KINASE 1, CHLOROPLASTIC"/>
    <property type="match status" value="1"/>
</dbReference>
<evidence type="ECO:0000256" key="9">
    <source>
        <dbReference type="ARBA" id="ARBA00023141"/>
    </source>
</evidence>
<dbReference type="GO" id="GO:0000287">
    <property type="term" value="F:magnesium ion binding"/>
    <property type="evidence" value="ECO:0007669"/>
    <property type="project" value="UniProtKB-UniRule"/>
</dbReference>
<evidence type="ECO:0000256" key="6">
    <source>
        <dbReference type="ARBA" id="ARBA00022741"/>
    </source>
</evidence>
<comment type="subunit">
    <text evidence="11">Monomer.</text>
</comment>
<dbReference type="Proteomes" id="UP000618460">
    <property type="component" value="Unassembled WGS sequence"/>
</dbReference>
<dbReference type="Gene3D" id="3.40.50.300">
    <property type="entry name" value="P-loop containing nucleotide triphosphate hydrolases"/>
    <property type="match status" value="1"/>
</dbReference>
<keyword evidence="5 11" id="KW-0808">Transferase</keyword>
<comment type="caution">
    <text evidence="11">Lacks conserved residue(s) required for the propagation of feature annotation.</text>
</comment>
<comment type="caution">
    <text evidence="12">The sequence shown here is derived from an EMBL/GenBank/DDBJ whole genome shotgun (WGS) entry which is preliminary data.</text>
</comment>
<keyword evidence="8 11" id="KW-0067">ATP-binding</keyword>
<keyword evidence="11" id="KW-0460">Magnesium</keyword>
<reference evidence="12" key="2">
    <citation type="submission" date="2020-09" db="EMBL/GenBank/DDBJ databases">
        <authorList>
            <person name="Sun Q."/>
            <person name="Zhou Y."/>
        </authorList>
    </citation>
    <scope>NUCLEOTIDE SEQUENCE</scope>
    <source>
        <strain evidence="12">CGMCC 1.6333</strain>
    </source>
</reference>
<feature type="binding site" evidence="11">
    <location>
        <position position="132"/>
    </location>
    <ligand>
        <name>substrate</name>
    </ligand>
</feature>
<feature type="binding site" evidence="11">
    <location>
        <position position="33"/>
    </location>
    <ligand>
        <name>substrate</name>
    </ligand>
</feature>
<keyword evidence="7 11" id="KW-0418">Kinase</keyword>
<evidence type="ECO:0000256" key="8">
    <source>
        <dbReference type="ARBA" id="ARBA00022840"/>
    </source>
</evidence>
<keyword evidence="9 11" id="KW-0057">Aromatic amino acid biosynthesis</keyword>
<dbReference type="PANTHER" id="PTHR21087">
    <property type="entry name" value="SHIKIMATE KINASE"/>
    <property type="match status" value="1"/>
</dbReference>
<comment type="pathway">
    <text evidence="1 11">Metabolic intermediate biosynthesis; chorismate biosynthesis; chorismate from D-erythrose 4-phosphate and phosphoenolpyruvate: step 5/7.</text>
</comment>
<dbReference type="PROSITE" id="PS01128">
    <property type="entry name" value="SHIKIMATE_KINASE"/>
    <property type="match status" value="1"/>
</dbReference>
<dbReference type="InterPro" id="IPR000623">
    <property type="entry name" value="Shikimate_kinase/TSH1"/>
</dbReference>
<comment type="function">
    <text evidence="11">Catalyzes the specific phosphorylation of the 3-hydroxyl group of shikimic acid using ATP as a cosubstrate.</text>
</comment>
<evidence type="ECO:0000256" key="1">
    <source>
        <dbReference type="ARBA" id="ARBA00004842"/>
    </source>
</evidence>
<organism evidence="12 13">
    <name type="scientific">Paraliobacillus quinghaiensis</name>
    <dbReference type="NCBI Taxonomy" id="470815"/>
    <lineage>
        <taxon>Bacteria</taxon>
        <taxon>Bacillati</taxon>
        <taxon>Bacillota</taxon>
        <taxon>Bacilli</taxon>
        <taxon>Bacillales</taxon>
        <taxon>Bacillaceae</taxon>
        <taxon>Paraliobacillus</taxon>
    </lineage>
</organism>
<dbReference type="OrthoDB" id="9800332at2"/>
<evidence type="ECO:0000313" key="13">
    <source>
        <dbReference type="Proteomes" id="UP000618460"/>
    </source>
</evidence>
<dbReference type="GO" id="GO:0009423">
    <property type="term" value="P:chorismate biosynthetic process"/>
    <property type="evidence" value="ECO:0007669"/>
    <property type="project" value="UniProtKB-UniRule"/>
</dbReference>
<evidence type="ECO:0000256" key="2">
    <source>
        <dbReference type="ARBA" id="ARBA00006997"/>
    </source>
</evidence>
<evidence type="ECO:0000256" key="4">
    <source>
        <dbReference type="ARBA" id="ARBA00022605"/>
    </source>
</evidence>
<dbReference type="AlphaFoldDB" id="A0A917WTU0"/>
<dbReference type="Pfam" id="PF01202">
    <property type="entry name" value="SKI"/>
    <property type="match status" value="1"/>
</dbReference>
<gene>
    <name evidence="11 12" type="primary">aroK</name>
    <name evidence="12" type="ORF">GCM10011351_17310</name>
</gene>
<proteinExistence type="inferred from homology"/>
<reference evidence="12" key="1">
    <citation type="journal article" date="2014" name="Int. J. Syst. Evol. Microbiol.">
        <title>Complete genome sequence of Corynebacterium casei LMG S-19264T (=DSM 44701T), isolated from a smear-ripened cheese.</title>
        <authorList>
            <consortium name="US DOE Joint Genome Institute (JGI-PGF)"/>
            <person name="Walter F."/>
            <person name="Albersmeier A."/>
            <person name="Kalinowski J."/>
            <person name="Ruckert C."/>
        </authorList>
    </citation>
    <scope>NUCLEOTIDE SEQUENCE</scope>
    <source>
        <strain evidence="12">CGMCC 1.6333</strain>
    </source>
</reference>
<dbReference type="EC" id="2.7.1.71" evidence="3 11"/>
<keyword evidence="11" id="KW-0963">Cytoplasm</keyword>
<evidence type="ECO:0000256" key="10">
    <source>
        <dbReference type="ARBA" id="ARBA00048567"/>
    </source>
</evidence>
<dbReference type="PRINTS" id="PR01100">
    <property type="entry name" value="SHIKIMTKNASE"/>
</dbReference>
<keyword evidence="11" id="KW-0479">Metal-binding</keyword>